<accession>A0A4Q9KJ24</accession>
<feature type="binding site" evidence="12">
    <location>
        <position position="101"/>
    </location>
    <ligand>
        <name>Zn(2+)</name>
        <dbReference type="ChEBI" id="CHEBI:29105"/>
        <note>ligand shared between dimeric partners</note>
    </ligand>
</feature>
<evidence type="ECO:0000256" key="1">
    <source>
        <dbReference type="ARBA" id="ARBA00000024"/>
    </source>
</evidence>
<evidence type="ECO:0000256" key="10">
    <source>
        <dbReference type="ARBA" id="ARBA00022842"/>
    </source>
</evidence>
<feature type="binding site" evidence="12">
    <location>
        <position position="94"/>
    </location>
    <ligand>
        <name>Zn(2+)</name>
        <dbReference type="ChEBI" id="CHEBI:29105"/>
        <note>ligand shared between dimeric partners</note>
    </ligand>
</feature>
<proteinExistence type="inferred from homology"/>
<dbReference type="GO" id="GO:0000105">
    <property type="term" value="P:L-histidine biosynthetic process"/>
    <property type="evidence" value="ECO:0007669"/>
    <property type="project" value="UniProtKB-UniRule"/>
</dbReference>
<keyword evidence="12" id="KW-0479">Metal-binding</keyword>
<dbReference type="GO" id="GO:0000287">
    <property type="term" value="F:magnesium ion binding"/>
    <property type="evidence" value="ECO:0007669"/>
    <property type="project" value="UniProtKB-UniRule"/>
</dbReference>
<evidence type="ECO:0000313" key="14">
    <source>
        <dbReference type="EMBL" id="TBT94378.1"/>
    </source>
</evidence>
<dbReference type="GO" id="GO:0004636">
    <property type="term" value="F:phosphoribosyl-ATP diphosphatase activity"/>
    <property type="evidence" value="ECO:0007669"/>
    <property type="project" value="UniProtKB-EC"/>
</dbReference>
<feature type="domain" description="Phosphoribosyl-AMP cyclohydrolase" evidence="13">
    <location>
        <begin position="30"/>
        <end position="103"/>
    </location>
</feature>
<organism evidence="14 15">
    <name type="scientific">Propioniciclava tarda</name>
    <dbReference type="NCBI Taxonomy" id="433330"/>
    <lineage>
        <taxon>Bacteria</taxon>
        <taxon>Bacillati</taxon>
        <taxon>Actinomycetota</taxon>
        <taxon>Actinomycetes</taxon>
        <taxon>Propionibacteriales</taxon>
        <taxon>Propionibacteriaceae</taxon>
        <taxon>Propioniciclava</taxon>
    </lineage>
</organism>
<dbReference type="InterPro" id="IPR038019">
    <property type="entry name" value="PRib_AMP_CycHydrolase_sf"/>
</dbReference>
<feature type="binding site" evidence="12">
    <location>
        <position position="77"/>
    </location>
    <ligand>
        <name>Mg(2+)</name>
        <dbReference type="ChEBI" id="CHEBI:18420"/>
    </ligand>
</feature>
<name>A0A4Q9KJ24_PROTD</name>
<comment type="pathway">
    <text evidence="3 12">Amino-acid biosynthesis; L-histidine biosynthesis; L-histidine from 5-phospho-alpha-D-ribose 1-diphosphate: step 3/9.</text>
</comment>
<dbReference type="AlphaFoldDB" id="A0A4Q9KJ24"/>
<evidence type="ECO:0000256" key="2">
    <source>
        <dbReference type="ARBA" id="ARBA00001460"/>
    </source>
</evidence>
<comment type="catalytic activity">
    <reaction evidence="1 12">
        <text>1-(5-phospho-beta-D-ribosyl)-5'-AMP + H2O = 1-(5-phospho-beta-D-ribosyl)-5-[(5-phospho-beta-D-ribosylamino)methylideneamino]imidazole-4-carboxamide</text>
        <dbReference type="Rhea" id="RHEA:20049"/>
        <dbReference type="ChEBI" id="CHEBI:15377"/>
        <dbReference type="ChEBI" id="CHEBI:58435"/>
        <dbReference type="ChEBI" id="CHEBI:59457"/>
        <dbReference type="EC" id="3.5.4.19"/>
    </reaction>
</comment>
<feature type="binding site" evidence="12">
    <location>
        <position position="81"/>
    </location>
    <ligand>
        <name>Mg(2+)</name>
        <dbReference type="ChEBI" id="CHEBI:18420"/>
    </ligand>
</feature>
<evidence type="ECO:0000256" key="12">
    <source>
        <dbReference type="HAMAP-Rule" id="MF_01021"/>
    </source>
</evidence>
<dbReference type="Gene3D" id="3.10.20.810">
    <property type="entry name" value="Phosphoribosyl-AMP cyclohydrolase"/>
    <property type="match status" value="1"/>
</dbReference>
<dbReference type="HAMAP" id="MF_01021">
    <property type="entry name" value="HisI"/>
    <property type="match status" value="1"/>
</dbReference>
<dbReference type="FunFam" id="3.10.20.810:FF:000001">
    <property type="entry name" value="Histidine biosynthesis bifunctional protein HisIE"/>
    <property type="match status" value="1"/>
</dbReference>
<comment type="caution">
    <text evidence="14">The sequence shown here is derived from an EMBL/GenBank/DDBJ whole genome shotgun (WGS) entry which is preliminary data.</text>
</comment>
<dbReference type="UniPathway" id="UPA00031">
    <property type="reaction ID" value="UER00008"/>
</dbReference>
<comment type="similarity">
    <text evidence="5">In the C-terminal section; belongs to the PRA-PH family.</text>
</comment>
<evidence type="ECO:0000256" key="9">
    <source>
        <dbReference type="ARBA" id="ARBA00022801"/>
    </source>
</evidence>
<dbReference type="InterPro" id="IPR026660">
    <property type="entry name" value="PRA-CH"/>
</dbReference>
<dbReference type="NCBIfam" id="NF000768">
    <property type="entry name" value="PRK00051.1"/>
    <property type="match status" value="1"/>
</dbReference>
<comment type="catalytic activity">
    <reaction evidence="2">
        <text>1-(5-phospho-beta-D-ribosyl)-ATP + H2O = 1-(5-phospho-beta-D-ribosyl)-5'-AMP + diphosphate + H(+)</text>
        <dbReference type="Rhea" id="RHEA:22828"/>
        <dbReference type="ChEBI" id="CHEBI:15377"/>
        <dbReference type="ChEBI" id="CHEBI:15378"/>
        <dbReference type="ChEBI" id="CHEBI:33019"/>
        <dbReference type="ChEBI" id="CHEBI:59457"/>
        <dbReference type="ChEBI" id="CHEBI:73183"/>
        <dbReference type="EC" id="3.6.1.31"/>
    </reaction>
</comment>
<keyword evidence="9 12" id="KW-0378">Hydrolase</keyword>
<comment type="similarity">
    <text evidence="12">Belongs to the PRA-CH family.</text>
</comment>
<dbReference type="Proteomes" id="UP000291933">
    <property type="component" value="Unassembled WGS sequence"/>
</dbReference>
<feature type="binding site" evidence="12">
    <location>
        <position position="79"/>
    </location>
    <ligand>
        <name>Mg(2+)</name>
        <dbReference type="ChEBI" id="CHEBI:18420"/>
    </ligand>
</feature>
<evidence type="ECO:0000256" key="4">
    <source>
        <dbReference type="ARBA" id="ARBA00005204"/>
    </source>
</evidence>
<dbReference type="PANTHER" id="PTHR42945">
    <property type="entry name" value="HISTIDINE BIOSYNTHESIS BIFUNCTIONAL PROTEIN"/>
    <property type="match status" value="1"/>
</dbReference>
<comment type="pathway">
    <text evidence="4">Amino-acid biosynthesis; L-histidine biosynthesis; L-histidine from 5-phospho-alpha-D-ribose 1-diphosphate: step 2/9.</text>
</comment>
<evidence type="ECO:0000256" key="5">
    <source>
        <dbReference type="ARBA" id="ARBA00007731"/>
    </source>
</evidence>
<dbReference type="OrthoDB" id="9795769at2"/>
<keyword evidence="11 12" id="KW-0368">Histidine biosynthesis</keyword>
<feature type="binding site" evidence="12">
    <location>
        <position position="78"/>
    </location>
    <ligand>
        <name>Zn(2+)</name>
        <dbReference type="ChEBI" id="CHEBI:29105"/>
        <note>ligand shared between dimeric partners</note>
    </ligand>
</feature>
<comment type="subunit">
    <text evidence="12">Homodimer.</text>
</comment>
<keyword evidence="7 12" id="KW-0963">Cytoplasm</keyword>
<dbReference type="EMBL" id="SDMR01000014">
    <property type="protein sequence ID" value="TBT94378.1"/>
    <property type="molecule type" value="Genomic_DNA"/>
</dbReference>
<keyword evidence="12" id="KW-0862">Zinc</keyword>
<evidence type="ECO:0000256" key="6">
    <source>
        <dbReference type="ARBA" id="ARBA00008299"/>
    </source>
</evidence>
<evidence type="ECO:0000259" key="13">
    <source>
        <dbReference type="Pfam" id="PF01502"/>
    </source>
</evidence>
<evidence type="ECO:0000256" key="11">
    <source>
        <dbReference type="ARBA" id="ARBA00023102"/>
    </source>
</evidence>
<protein>
    <recommendedName>
        <fullName evidence="12">Phosphoribosyl-AMP cyclohydrolase</fullName>
        <shortName evidence="12">PRA-CH</shortName>
        <ecNumber evidence="12">3.5.4.19</ecNumber>
    </recommendedName>
</protein>
<comment type="subcellular location">
    <subcellularLocation>
        <location evidence="12">Cytoplasm</location>
    </subcellularLocation>
</comment>
<evidence type="ECO:0000256" key="3">
    <source>
        <dbReference type="ARBA" id="ARBA00005169"/>
    </source>
</evidence>
<comment type="function">
    <text evidence="12">Catalyzes the hydrolysis of the adenine ring of phosphoribosyl-AMP.</text>
</comment>
<dbReference type="GO" id="GO:0004635">
    <property type="term" value="F:phosphoribosyl-AMP cyclohydrolase activity"/>
    <property type="evidence" value="ECO:0007669"/>
    <property type="project" value="UniProtKB-UniRule"/>
</dbReference>
<evidence type="ECO:0000313" key="15">
    <source>
        <dbReference type="Proteomes" id="UP000291933"/>
    </source>
</evidence>
<dbReference type="RefSeq" id="WP_131172621.1">
    <property type="nucleotide sequence ID" value="NZ_FXTL01000014.1"/>
</dbReference>
<evidence type="ECO:0000256" key="7">
    <source>
        <dbReference type="ARBA" id="ARBA00022490"/>
    </source>
</evidence>
<dbReference type="InterPro" id="IPR002496">
    <property type="entry name" value="PRib_AMP_CycHydrolase_dom"/>
</dbReference>
<gene>
    <name evidence="12 14" type="primary">hisI</name>
    <name evidence="14" type="ORF">ET996_11110</name>
</gene>
<keyword evidence="8 12" id="KW-0028">Amino-acid biosynthesis</keyword>
<comment type="similarity">
    <text evidence="6">In the N-terminal section; belongs to the PRA-CH family.</text>
</comment>
<dbReference type="GO" id="GO:0008270">
    <property type="term" value="F:zinc ion binding"/>
    <property type="evidence" value="ECO:0007669"/>
    <property type="project" value="UniProtKB-UniRule"/>
</dbReference>
<dbReference type="EC" id="3.5.4.19" evidence="12"/>
<comment type="cofactor">
    <cofactor evidence="12">
        <name>Zn(2+)</name>
        <dbReference type="ChEBI" id="CHEBI:29105"/>
    </cofactor>
    <text evidence="12">Binds 1 zinc ion per subunit.</text>
</comment>
<evidence type="ECO:0000256" key="8">
    <source>
        <dbReference type="ARBA" id="ARBA00022605"/>
    </source>
</evidence>
<dbReference type="GO" id="GO:0005737">
    <property type="term" value="C:cytoplasm"/>
    <property type="evidence" value="ECO:0007669"/>
    <property type="project" value="UniProtKB-SubCell"/>
</dbReference>
<sequence length="136" mass="14668">MTSPDQPDFAKSGGLITAVTVDAATSEVLMVAFMNADAYARTLSTGLVHYWSRSRGKLWCKGETSGNVQRLVELRVDCDADAVVVRVDQTGPSCHEGFRSCFYRTVTPEGRFEVDAERLASPEEIYGTASAPDAGA</sequence>
<keyword evidence="10 12" id="KW-0460">Magnesium</keyword>
<reference evidence="14 15" key="1">
    <citation type="submission" date="2019-01" db="EMBL/GenBank/DDBJ databases">
        <title>Lactibacter flavus gen. nov., sp. nov., a novel bacterium of the family Propionibacteriaceae isolated from raw milk and dairy products.</title>
        <authorList>
            <person name="Huptas C."/>
            <person name="Wenning M."/>
            <person name="Breitenwieser F."/>
            <person name="Doll E."/>
            <person name="Von Neubeck M."/>
            <person name="Busse H.-J."/>
            <person name="Scherer S."/>
        </authorList>
    </citation>
    <scope>NUCLEOTIDE SEQUENCE [LARGE SCALE GENOMIC DNA]</scope>
    <source>
        <strain evidence="14 15">DSM 22130</strain>
    </source>
</reference>
<keyword evidence="15" id="KW-1185">Reference proteome</keyword>
<dbReference type="PANTHER" id="PTHR42945:SF1">
    <property type="entry name" value="HISTIDINE BIOSYNTHESIS BIFUNCTIONAL PROTEIN HIS7"/>
    <property type="match status" value="1"/>
</dbReference>
<comment type="cofactor">
    <cofactor evidence="12">
        <name>Mg(2+)</name>
        <dbReference type="ChEBI" id="CHEBI:18420"/>
    </cofactor>
    <text evidence="12">Binds 1 Mg(2+) ion per subunit.</text>
</comment>
<dbReference type="SUPFAM" id="SSF141734">
    <property type="entry name" value="HisI-like"/>
    <property type="match status" value="1"/>
</dbReference>
<dbReference type="Pfam" id="PF01502">
    <property type="entry name" value="PRA-CH"/>
    <property type="match status" value="1"/>
</dbReference>